<evidence type="ECO:0000313" key="1">
    <source>
        <dbReference type="EMBL" id="QRC99733.1"/>
    </source>
</evidence>
<dbReference type="VEuPathDB" id="FungiDB:JI435_437410"/>
<dbReference type="AlphaFoldDB" id="A0A7U2I2V6"/>
<protein>
    <submittedName>
        <fullName evidence="1">Uncharacterized protein</fullName>
    </submittedName>
</protein>
<evidence type="ECO:0000313" key="2">
    <source>
        <dbReference type="Proteomes" id="UP000663193"/>
    </source>
</evidence>
<reference evidence="2" key="1">
    <citation type="journal article" date="2021" name="BMC Genomics">
        <title>Chromosome-level genome assembly and manually-curated proteome of model necrotroph Parastagonospora nodorum Sn15 reveals a genome-wide trove of candidate effector homologs, and redundancy of virulence-related functions within an accessory chromosome.</title>
        <authorList>
            <person name="Bertazzoni S."/>
            <person name="Jones D.A.B."/>
            <person name="Phan H.T."/>
            <person name="Tan K.-C."/>
            <person name="Hane J.K."/>
        </authorList>
    </citation>
    <scope>NUCLEOTIDE SEQUENCE [LARGE SCALE GENOMIC DNA]</scope>
    <source>
        <strain evidence="2">SN15 / ATCC MYA-4574 / FGSC 10173)</strain>
    </source>
</reference>
<proteinExistence type="predicted"/>
<accession>A0A7U2I2V6</accession>
<sequence>MAADDMVHSMAATTIRELGARHGLSNLSVHDLVEEFARHVSSQVQEKKIQDQNPNSNISTLAMKSRLRILVTR</sequence>
<dbReference type="EMBL" id="CP069032">
    <property type="protein sequence ID" value="QRC99733.1"/>
    <property type="molecule type" value="Genomic_DNA"/>
</dbReference>
<name>A0A7U2I2V6_PHANO</name>
<gene>
    <name evidence="1" type="ORF">JI435_437410</name>
</gene>
<keyword evidence="2" id="KW-1185">Reference proteome</keyword>
<dbReference type="Proteomes" id="UP000663193">
    <property type="component" value="Chromosome 10"/>
</dbReference>
<organism evidence="1 2">
    <name type="scientific">Phaeosphaeria nodorum (strain SN15 / ATCC MYA-4574 / FGSC 10173)</name>
    <name type="common">Glume blotch fungus</name>
    <name type="synonym">Parastagonospora nodorum</name>
    <dbReference type="NCBI Taxonomy" id="321614"/>
    <lineage>
        <taxon>Eukaryota</taxon>
        <taxon>Fungi</taxon>
        <taxon>Dikarya</taxon>
        <taxon>Ascomycota</taxon>
        <taxon>Pezizomycotina</taxon>
        <taxon>Dothideomycetes</taxon>
        <taxon>Pleosporomycetidae</taxon>
        <taxon>Pleosporales</taxon>
        <taxon>Pleosporineae</taxon>
        <taxon>Phaeosphaeriaceae</taxon>
        <taxon>Parastagonospora</taxon>
    </lineage>
</organism>